<protein>
    <submittedName>
        <fullName evidence="2">Uncharacterized protein</fullName>
    </submittedName>
</protein>
<accession>A0A5B0Q5C8</accession>
<evidence type="ECO:0000256" key="1">
    <source>
        <dbReference type="SAM" id="MobiDB-lite"/>
    </source>
</evidence>
<evidence type="ECO:0000313" key="2">
    <source>
        <dbReference type="EMBL" id="KAA1108259.1"/>
    </source>
</evidence>
<sequence length="428" mass="47252">MATGTCLRVPGTRLRVPVLLSGYPPAGSGCGCGCRVLGQKNGGYPEQVPAWHPPWETTSLENFESSKVLNRLDSPSPILPSCHHLTQRHHHGEHHKAAKASWIQNLICFQHPSGDPKQKKKTVIEVDDGSESGDSQEVSNSETPASTQNSKEASRSDEQELSEPISYFLFFTRPWSWIGAGRLVRIASISQKLAFSQFSDTQLSGSRDDRSVPPSSFTSISSPDEFGSEDRSVGREDRRRVKSSLSMFEIVTLIGFKTIIKRGVESSRCAKPNQKHNKTKDVVIRDTCSRTTIIDSNIAPPTTVSPSSASAGSLEDILDPKPYSDLVPQAQASLVSPQNSAQLIQRLDRLLDLSHQQLSQAQQPAFVELLSDHRLWTAYLQALIQQSDQSIGQLTQTIQLKSQRRQSILDQLKPGIRPSSVMKDPMDH</sequence>
<dbReference type="AlphaFoldDB" id="A0A5B0Q5C8"/>
<feature type="compositionally biased region" description="Polar residues" evidence="1">
    <location>
        <begin position="132"/>
        <end position="151"/>
    </location>
</feature>
<feature type="compositionally biased region" description="Low complexity" evidence="1">
    <location>
        <begin position="212"/>
        <end position="223"/>
    </location>
</feature>
<reference evidence="2 3" key="1">
    <citation type="submission" date="2019-05" db="EMBL/GenBank/DDBJ databases">
        <title>Emergence of the Ug99 lineage of the wheat stem rust pathogen through somatic hybridization.</title>
        <authorList>
            <person name="Li F."/>
            <person name="Upadhyaya N.M."/>
            <person name="Sperschneider J."/>
            <person name="Matny O."/>
            <person name="Nguyen-Phuc H."/>
            <person name="Mago R."/>
            <person name="Raley C."/>
            <person name="Miller M.E."/>
            <person name="Silverstein K.A.T."/>
            <person name="Henningsen E."/>
            <person name="Hirsch C.D."/>
            <person name="Visser B."/>
            <person name="Pretorius Z.A."/>
            <person name="Steffenson B.J."/>
            <person name="Schwessinger B."/>
            <person name="Dodds P.N."/>
            <person name="Figueroa M."/>
        </authorList>
    </citation>
    <scope>NUCLEOTIDE SEQUENCE [LARGE SCALE GENOMIC DNA]</scope>
    <source>
        <strain evidence="2">21-0</strain>
    </source>
</reference>
<proteinExistence type="predicted"/>
<name>A0A5B0Q5C8_PUCGR</name>
<feature type="region of interest" description="Disordered" evidence="1">
    <location>
        <begin position="200"/>
        <end position="238"/>
    </location>
</feature>
<dbReference type="Proteomes" id="UP000324748">
    <property type="component" value="Unassembled WGS sequence"/>
</dbReference>
<comment type="caution">
    <text evidence="2">The sequence shown here is derived from an EMBL/GenBank/DDBJ whole genome shotgun (WGS) entry which is preliminary data.</text>
</comment>
<feature type="region of interest" description="Disordered" evidence="1">
    <location>
        <begin position="113"/>
        <end position="158"/>
    </location>
</feature>
<evidence type="ECO:0000313" key="3">
    <source>
        <dbReference type="Proteomes" id="UP000324748"/>
    </source>
</evidence>
<keyword evidence="3" id="KW-1185">Reference proteome</keyword>
<dbReference type="EMBL" id="VSWC01000028">
    <property type="protein sequence ID" value="KAA1108259.1"/>
    <property type="molecule type" value="Genomic_DNA"/>
</dbReference>
<feature type="compositionally biased region" description="Basic and acidic residues" evidence="1">
    <location>
        <begin position="228"/>
        <end position="238"/>
    </location>
</feature>
<gene>
    <name evidence="2" type="ORF">PGT21_006092</name>
</gene>
<organism evidence="2 3">
    <name type="scientific">Puccinia graminis f. sp. tritici</name>
    <dbReference type="NCBI Taxonomy" id="56615"/>
    <lineage>
        <taxon>Eukaryota</taxon>
        <taxon>Fungi</taxon>
        <taxon>Dikarya</taxon>
        <taxon>Basidiomycota</taxon>
        <taxon>Pucciniomycotina</taxon>
        <taxon>Pucciniomycetes</taxon>
        <taxon>Pucciniales</taxon>
        <taxon>Pucciniaceae</taxon>
        <taxon>Puccinia</taxon>
    </lineage>
</organism>